<name>A0A831Z117_UNCKA</name>
<dbReference type="EMBL" id="DSPJ01000060">
    <property type="protein sequence ID" value="HEX61935.1"/>
    <property type="molecule type" value="Genomic_DNA"/>
</dbReference>
<evidence type="ECO:0000313" key="1">
    <source>
        <dbReference type="EMBL" id="HEX61935.1"/>
    </source>
</evidence>
<accession>A0A831Z117</accession>
<dbReference type="AlphaFoldDB" id="A0A831Z117"/>
<sequence>MAVKLEFRKAPEPGTLLYLEKPTVLTTPEKGAAGFRKFWRAEEPLPGVKKEGETVYLRAEPVNPEEVESRKSEAADMREYLTDETLAQLKISRTESSPEALPLAA</sequence>
<reference evidence="1" key="1">
    <citation type="journal article" date="2020" name="mSystems">
        <title>Genome- and Community-Level Interaction Insights into Carbon Utilization and Element Cycling Functions of Hydrothermarchaeota in Hydrothermal Sediment.</title>
        <authorList>
            <person name="Zhou Z."/>
            <person name="Liu Y."/>
            <person name="Xu W."/>
            <person name="Pan J."/>
            <person name="Luo Z.H."/>
            <person name="Li M."/>
        </authorList>
    </citation>
    <scope>NUCLEOTIDE SEQUENCE [LARGE SCALE GENOMIC DNA]</scope>
    <source>
        <strain evidence="1">SpSt-361</strain>
    </source>
</reference>
<protein>
    <submittedName>
        <fullName evidence="1">Uncharacterized protein</fullName>
    </submittedName>
</protein>
<proteinExistence type="predicted"/>
<organism evidence="1">
    <name type="scientific">candidate division WWE3 bacterium</name>
    <dbReference type="NCBI Taxonomy" id="2053526"/>
    <lineage>
        <taxon>Bacteria</taxon>
        <taxon>Katanobacteria</taxon>
    </lineage>
</organism>
<gene>
    <name evidence="1" type="ORF">ENR01_02145</name>
</gene>
<comment type="caution">
    <text evidence="1">The sequence shown here is derived from an EMBL/GenBank/DDBJ whole genome shotgun (WGS) entry which is preliminary data.</text>
</comment>